<dbReference type="EMBL" id="JAAATY010000003">
    <property type="protein sequence ID" value="NRN64484.1"/>
    <property type="molecule type" value="Genomic_DNA"/>
</dbReference>
<keyword evidence="2" id="KW-1185">Reference proteome</keyword>
<name>A0ABX2F012_9PSEU</name>
<gene>
    <name evidence="1" type="ORF">GC106_16900</name>
</gene>
<evidence type="ECO:0008006" key="3">
    <source>
        <dbReference type="Google" id="ProtNLM"/>
    </source>
</evidence>
<protein>
    <recommendedName>
        <fullName evidence="3">Immunity protein 35</fullName>
    </recommendedName>
</protein>
<comment type="caution">
    <text evidence="1">The sequence shown here is derived from an EMBL/GenBank/DDBJ whole genome shotgun (WGS) entry which is preliminary data.</text>
</comment>
<reference evidence="1 2" key="1">
    <citation type="submission" date="2020-01" db="EMBL/GenBank/DDBJ databases">
        <title>Kibdelosporangium persica a novel Actinomycetes from a hot desert in Iran.</title>
        <authorList>
            <person name="Safaei N."/>
            <person name="Zaburannyi N."/>
            <person name="Mueller R."/>
            <person name="Wink J."/>
        </authorList>
    </citation>
    <scope>NUCLEOTIDE SEQUENCE [LARGE SCALE GENOMIC DNA]</scope>
    <source>
        <strain evidence="1 2">4NS15</strain>
    </source>
</reference>
<dbReference type="RefSeq" id="WP_173126487.1">
    <property type="nucleotide sequence ID" value="NZ_CBCSGW010000038.1"/>
</dbReference>
<accession>A0ABX2F012</accession>
<sequence length="92" mass="10128">MSTVDEADFAKDVAEMVADHAPRLFAIVLEYGTQVDARIAAWGMELDEGAYMTTVDGRRQYALADAEGALRYIRGNPDTTPRLVWVEAPTHG</sequence>
<dbReference type="Proteomes" id="UP000763557">
    <property type="component" value="Unassembled WGS sequence"/>
</dbReference>
<proteinExistence type="predicted"/>
<evidence type="ECO:0000313" key="2">
    <source>
        <dbReference type="Proteomes" id="UP000763557"/>
    </source>
</evidence>
<organism evidence="1 2">
    <name type="scientific">Kibdelosporangium persicum</name>
    <dbReference type="NCBI Taxonomy" id="2698649"/>
    <lineage>
        <taxon>Bacteria</taxon>
        <taxon>Bacillati</taxon>
        <taxon>Actinomycetota</taxon>
        <taxon>Actinomycetes</taxon>
        <taxon>Pseudonocardiales</taxon>
        <taxon>Pseudonocardiaceae</taxon>
        <taxon>Kibdelosporangium</taxon>
    </lineage>
</organism>
<evidence type="ECO:0000313" key="1">
    <source>
        <dbReference type="EMBL" id="NRN64484.1"/>
    </source>
</evidence>